<evidence type="ECO:0000313" key="4">
    <source>
        <dbReference type="EMBL" id="CEK54921.1"/>
    </source>
</evidence>
<protein>
    <recommendedName>
        <fullName evidence="3">L-Fucosyltransferase</fullName>
        <ecNumber evidence="3">2.4.1.-</ecNumber>
    </recommendedName>
</protein>
<dbReference type="GO" id="GO:0032580">
    <property type="term" value="C:Golgi cisterna membrane"/>
    <property type="evidence" value="ECO:0007669"/>
    <property type="project" value="UniProtKB-SubCell"/>
</dbReference>
<dbReference type="AlphaFoldDB" id="A0A0B6YGL7"/>
<dbReference type="InterPro" id="IPR002516">
    <property type="entry name" value="Glyco_trans_11"/>
</dbReference>
<keyword evidence="3" id="KW-0325">Glycoprotein</keyword>
<evidence type="ECO:0000256" key="3">
    <source>
        <dbReference type="RuleBase" id="RU363129"/>
    </source>
</evidence>
<evidence type="ECO:0000256" key="2">
    <source>
        <dbReference type="ARBA" id="ARBA00022679"/>
    </source>
</evidence>
<comment type="similarity">
    <text evidence="3">Belongs to the glycosyltransferase 11 family.</text>
</comment>
<keyword evidence="3" id="KW-0333">Golgi apparatus</keyword>
<dbReference type="CDD" id="cd11301">
    <property type="entry name" value="Fut1_Fut2_like"/>
    <property type="match status" value="1"/>
</dbReference>
<dbReference type="GO" id="GO:0005975">
    <property type="term" value="P:carbohydrate metabolic process"/>
    <property type="evidence" value="ECO:0007669"/>
    <property type="project" value="InterPro"/>
</dbReference>
<dbReference type="UniPathway" id="UPA00378"/>
<keyword evidence="3" id="KW-0735">Signal-anchor</keyword>
<proteinExistence type="inferred from homology"/>
<sequence>KEAAEKMLVSLQVNVSQSMIVGVHVRRGDFLTVESQLLGYNTPATSYYIKAFDYMNSTFPNRNITFLIVSDDPPWCKANLVGTNVITAPPAQPDVHIAVLASCEHVIISSGTYGWWGAWLAGGHVIYFTDYLRGSTPLGKDFAPKDYYPN</sequence>
<comment type="pathway">
    <text evidence="3">Protein modification; protein glycosylation.</text>
</comment>
<dbReference type="EMBL" id="HACG01008056">
    <property type="protein sequence ID" value="CEK54921.1"/>
    <property type="molecule type" value="Transcribed_RNA"/>
</dbReference>
<dbReference type="PANTHER" id="PTHR11927:SF9">
    <property type="entry name" value="L-FUCOSYLTRANSFERASE"/>
    <property type="match status" value="1"/>
</dbReference>
<gene>
    <name evidence="4" type="primary">ORF23935</name>
</gene>
<dbReference type="PANTHER" id="PTHR11927">
    <property type="entry name" value="GALACTOSIDE 2-L-FUCOSYLTRANSFERASE"/>
    <property type="match status" value="1"/>
</dbReference>
<feature type="non-terminal residue" evidence="4">
    <location>
        <position position="150"/>
    </location>
</feature>
<evidence type="ECO:0000256" key="1">
    <source>
        <dbReference type="ARBA" id="ARBA00022676"/>
    </source>
</evidence>
<dbReference type="Pfam" id="PF01531">
    <property type="entry name" value="Glyco_transf_11"/>
    <property type="match status" value="1"/>
</dbReference>
<name>A0A0B6YGL7_9EUPU</name>
<keyword evidence="3" id="KW-0812">Transmembrane</keyword>
<dbReference type="GO" id="GO:0008107">
    <property type="term" value="F:galactoside 2-alpha-L-fucosyltransferase activity"/>
    <property type="evidence" value="ECO:0007669"/>
    <property type="project" value="InterPro"/>
</dbReference>
<comment type="subcellular location">
    <subcellularLocation>
        <location evidence="3">Golgi apparatus</location>
        <location evidence="3">Golgi stack membrane</location>
        <topology evidence="3">Single-pass type II membrane protein</topology>
    </subcellularLocation>
</comment>
<feature type="non-terminal residue" evidence="4">
    <location>
        <position position="1"/>
    </location>
</feature>
<reference evidence="4" key="1">
    <citation type="submission" date="2014-12" db="EMBL/GenBank/DDBJ databases">
        <title>Insight into the proteome of Arion vulgaris.</title>
        <authorList>
            <person name="Aradska J."/>
            <person name="Bulat T."/>
            <person name="Smidak R."/>
            <person name="Sarate P."/>
            <person name="Gangsoo J."/>
            <person name="Sialana F."/>
            <person name="Bilban M."/>
            <person name="Lubec G."/>
        </authorList>
    </citation>
    <scope>NUCLEOTIDE SEQUENCE</scope>
    <source>
        <tissue evidence="4">Skin</tissue>
    </source>
</reference>
<keyword evidence="1 3" id="KW-0328">Glycosyltransferase</keyword>
<organism evidence="4">
    <name type="scientific">Arion vulgaris</name>
    <dbReference type="NCBI Taxonomy" id="1028688"/>
    <lineage>
        <taxon>Eukaryota</taxon>
        <taxon>Metazoa</taxon>
        <taxon>Spiralia</taxon>
        <taxon>Lophotrochozoa</taxon>
        <taxon>Mollusca</taxon>
        <taxon>Gastropoda</taxon>
        <taxon>Heterobranchia</taxon>
        <taxon>Euthyneura</taxon>
        <taxon>Panpulmonata</taxon>
        <taxon>Eupulmonata</taxon>
        <taxon>Stylommatophora</taxon>
        <taxon>Helicina</taxon>
        <taxon>Arionoidea</taxon>
        <taxon>Arionidae</taxon>
        <taxon>Arion</taxon>
    </lineage>
</organism>
<keyword evidence="2 3" id="KW-0808">Transferase</keyword>
<accession>A0A0B6YGL7</accession>
<dbReference type="EC" id="2.4.1.-" evidence="3"/>